<proteinExistence type="predicted"/>
<evidence type="ECO:0000256" key="3">
    <source>
        <dbReference type="ARBA" id="ARBA00023012"/>
    </source>
</evidence>
<protein>
    <recommendedName>
        <fullName evidence="7">Signal transduction histidine kinase subgroup 3 dimerisation and phosphoacceptor domain-containing protein</fullName>
    </recommendedName>
</protein>
<evidence type="ECO:0000259" key="7">
    <source>
        <dbReference type="Pfam" id="PF07730"/>
    </source>
</evidence>
<sequence length="247" mass="26322">MFALAWLVLLWPVAGLYFHALLSVSQMAALTADLFLYSAVYGWYCFAGHRARSAAVAMTVAAVLTVLALGLNYLSGFATVNPFLIPIMVAGFGLGLLHAVLAVLVLTAIGLADAVPQLHLGPQVGVAIVFVPQLLLWGIGAMGLRYLLGILAELRSAREQVARLAAEEERARIARDLHDLLGHSLSLMTLKGELAGRLIGPEGKGAEEVVRWSGWRAKLSGRCGRPSPATGSQPSPPSWRAREPLSP</sequence>
<keyword evidence="4" id="KW-0175">Coiled coil</keyword>
<feature type="transmembrane region" description="Helical" evidence="6">
    <location>
        <begin position="55"/>
        <end position="75"/>
    </location>
</feature>
<keyword evidence="6" id="KW-0472">Membrane</keyword>
<feature type="region of interest" description="Disordered" evidence="5">
    <location>
        <begin position="220"/>
        <end position="247"/>
    </location>
</feature>
<evidence type="ECO:0000313" key="9">
    <source>
        <dbReference type="Proteomes" id="UP000612893"/>
    </source>
</evidence>
<name>A0A934K0P8_9BACT</name>
<dbReference type="PANTHER" id="PTHR24421">
    <property type="entry name" value="NITRATE/NITRITE SENSOR PROTEIN NARX-RELATED"/>
    <property type="match status" value="1"/>
</dbReference>
<evidence type="ECO:0000256" key="5">
    <source>
        <dbReference type="SAM" id="MobiDB-lite"/>
    </source>
</evidence>
<dbReference type="Proteomes" id="UP000612893">
    <property type="component" value="Unassembled WGS sequence"/>
</dbReference>
<keyword evidence="6" id="KW-1133">Transmembrane helix</keyword>
<dbReference type="AlphaFoldDB" id="A0A934K0P8"/>
<organism evidence="8 9">
    <name type="scientific">Candidatus Nephthysia bennettiae</name>
    <dbReference type="NCBI Taxonomy" id="3127016"/>
    <lineage>
        <taxon>Bacteria</taxon>
        <taxon>Bacillati</taxon>
        <taxon>Candidatus Dormiibacterota</taxon>
        <taxon>Candidatus Dormibacteria</taxon>
        <taxon>Candidatus Dormibacterales</taxon>
        <taxon>Candidatus Dormibacteraceae</taxon>
        <taxon>Candidatus Nephthysia</taxon>
    </lineage>
</organism>
<dbReference type="GO" id="GO:0000155">
    <property type="term" value="F:phosphorelay sensor kinase activity"/>
    <property type="evidence" value="ECO:0007669"/>
    <property type="project" value="InterPro"/>
</dbReference>
<feature type="transmembrane region" description="Helical" evidence="6">
    <location>
        <begin position="87"/>
        <end position="112"/>
    </location>
</feature>
<gene>
    <name evidence="8" type="ORF">JF922_01775</name>
</gene>
<dbReference type="PANTHER" id="PTHR24421:SF63">
    <property type="entry name" value="SENSOR HISTIDINE KINASE DESK"/>
    <property type="match status" value="1"/>
</dbReference>
<evidence type="ECO:0000256" key="1">
    <source>
        <dbReference type="ARBA" id="ARBA00022679"/>
    </source>
</evidence>
<evidence type="ECO:0000256" key="2">
    <source>
        <dbReference type="ARBA" id="ARBA00022777"/>
    </source>
</evidence>
<dbReference type="GO" id="GO:0016020">
    <property type="term" value="C:membrane"/>
    <property type="evidence" value="ECO:0007669"/>
    <property type="project" value="InterPro"/>
</dbReference>
<dbReference type="Pfam" id="PF07730">
    <property type="entry name" value="HisKA_3"/>
    <property type="match status" value="1"/>
</dbReference>
<comment type="caution">
    <text evidence="8">The sequence shown here is derived from an EMBL/GenBank/DDBJ whole genome shotgun (WGS) entry which is preliminary data.</text>
</comment>
<dbReference type="InterPro" id="IPR050482">
    <property type="entry name" value="Sensor_HK_TwoCompSys"/>
</dbReference>
<reference evidence="8" key="1">
    <citation type="submission" date="2020-10" db="EMBL/GenBank/DDBJ databases">
        <title>Ca. Dormibacterota MAGs.</title>
        <authorList>
            <person name="Montgomery K."/>
        </authorList>
    </citation>
    <scope>NUCLEOTIDE SEQUENCE [LARGE SCALE GENOMIC DNA]</scope>
    <source>
        <strain evidence="8">SC8812_S17_10</strain>
    </source>
</reference>
<evidence type="ECO:0000313" key="8">
    <source>
        <dbReference type="EMBL" id="MBJ7596804.1"/>
    </source>
</evidence>
<dbReference type="GO" id="GO:0046983">
    <property type="term" value="F:protein dimerization activity"/>
    <property type="evidence" value="ECO:0007669"/>
    <property type="project" value="InterPro"/>
</dbReference>
<keyword evidence="9" id="KW-1185">Reference proteome</keyword>
<feature type="coiled-coil region" evidence="4">
    <location>
        <begin position="147"/>
        <end position="174"/>
    </location>
</feature>
<keyword evidence="1" id="KW-0808">Transferase</keyword>
<evidence type="ECO:0000256" key="6">
    <source>
        <dbReference type="SAM" id="Phobius"/>
    </source>
</evidence>
<evidence type="ECO:0000256" key="4">
    <source>
        <dbReference type="SAM" id="Coils"/>
    </source>
</evidence>
<dbReference type="Gene3D" id="1.20.5.1930">
    <property type="match status" value="1"/>
</dbReference>
<keyword evidence="6" id="KW-0812">Transmembrane</keyword>
<feature type="transmembrane region" description="Helical" evidence="6">
    <location>
        <begin position="124"/>
        <end position="148"/>
    </location>
</feature>
<accession>A0A934K0P8</accession>
<keyword evidence="2" id="KW-0418">Kinase</keyword>
<dbReference type="EMBL" id="JAEKNR010000024">
    <property type="protein sequence ID" value="MBJ7596804.1"/>
    <property type="molecule type" value="Genomic_DNA"/>
</dbReference>
<keyword evidence="3" id="KW-0902">Two-component regulatory system</keyword>
<dbReference type="InterPro" id="IPR011712">
    <property type="entry name" value="Sig_transdc_His_kin_sub3_dim/P"/>
</dbReference>
<feature type="domain" description="Signal transduction histidine kinase subgroup 3 dimerisation and phosphoacceptor" evidence="7">
    <location>
        <begin position="169"/>
        <end position="202"/>
    </location>
</feature>